<comment type="caution">
    <text evidence="1">The sequence shown here is derived from an EMBL/GenBank/DDBJ whole genome shotgun (WGS) entry which is preliminary data.</text>
</comment>
<sequence length="74" mass="8496">MLFNSFMNVTCKGLKVHSSLWRNTSIRSFKPLCFLLYCKFESGLATGLLFFLQGSLLNTLIRLQLPFKILSFSN</sequence>
<protein>
    <submittedName>
        <fullName evidence="1">Uncharacterized protein</fullName>
    </submittedName>
</protein>
<name>A0AAV7GV49_DENCH</name>
<keyword evidence="2" id="KW-1185">Reference proteome</keyword>
<gene>
    <name evidence="1" type="ORF">IEQ34_010554</name>
</gene>
<dbReference type="EMBL" id="JAGFBR010000010">
    <property type="protein sequence ID" value="KAH0459891.1"/>
    <property type="molecule type" value="Genomic_DNA"/>
</dbReference>
<evidence type="ECO:0000313" key="2">
    <source>
        <dbReference type="Proteomes" id="UP000775213"/>
    </source>
</evidence>
<organism evidence="1 2">
    <name type="scientific">Dendrobium chrysotoxum</name>
    <name type="common">Orchid</name>
    <dbReference type="NCBI Taxonomy" id="161865"/>
    <lineage>
        <taxon>Eukaryota</taxon>
        <taxon>Viridiplantae</taxon>
        <taxon>Streptophyta</taxon>
        <taxon>Embryophyta</taxon>
        <taxon>Tracheophyta</taxon>
        <taxon>Spermatophyta</taxon>
        <taxon>Magnoliopsida</taxon>
        <taxon>Liliopsida</taxon>
        <taxon>Asparagales</taxon>
        <taxon>Orchidaceae</taxon>
        <taxon>Epidendroideae</taxon>
        <taxon>Malaxideae</taxon>
        <taxon>Dendrobiinae</taxon>
        <taxon>Dendrobium</taxon>
    </lineage>
</organism>
<dbReference type="AlphaFoldDB" id="A0AAV7GV49"/>
<dbReference type="Proteomes" id="UP000775213">
    <property type="component" value="Unassembled WGS sequence"/>
</dbReference>
<reference evidence="1 2" key="1">
    <citation type="journal article" date="2021" name="Hortic Res">
        <title>Chromosome-scale assembly of the Dendrobium chrysotoxum genome enhances the understanding of orchid evolution.</title>
        <authorList>
            <person name="Zhang Y."/>
            <person name="Zhang G.Q."/>
            <person name="Zhang D."/>
            <person name="Liu X.D."/>
            <person name="Xu X.Y."/>
            <person name="Sun W.H."/>
            <person name="Yu X."/>
            <person name="Zhu X."/>
            <person name="Wang Z.W."/>
            <person name="Zhao X."/>
            <person name="Zhong W.Y."/>
            <person name="Chen H."/>
            <person name="Yin W.L."/>
            <person name="Huang T."/>
            <person name="Niu S.C."/>
            <person name="Liu Z.J."/>
        </authorList>
    </citation>
    <scope>NUCLEOTIDE SEQUENCE [LARGE SCALE GENOMIC DNA]</scope>
    <source>
        <strain evidence="1">Lindl</strain>
    </source>
</reference>
<evidence type="ECO:0000313" key="1">
    <source>
        <dbReference type="EMBL" id="KAH0459891.1"/>
    </source>
</evidence>
<accession>A0AAV7GV49</accession>
<proteinExistence type="predicted"/>